<dbReference type="SUPFAM" id="SSF53850">
    <property type="entry name" value="Periplasmic binding protein-like II"/>
    <property type="match status" value="1"/>
</dbReference>
<evidence type="ECO:0000256" key="4">
    <source>
        <dbReference type="SAM" id="SignalP"/>
    </source>
</evidence>
<evidence type="ECO:0000256" key="2">
    <source>
        <dbReference type="ARBA" id="ARBA00022448"/>
    </source>
</evidence>
<evidence type="ECO:0000259" key="5">
    <source>
        <dbReference type="Pfam" id="PF00496"/>
    </source>
</evidence>
<sequence length="555" mass="63508">MLKRSLVLMLSLVLIVGFAAGCAPAAVPDTGGQITRAMVGSPDNFNPILYTESASGDIIPYLFDGMMRRDHEFELAPHIAKDWDISEDDTEITFWLHEGVKFHDGVELTAHDVEFTFSTMMDPDYPGTRGGNFQHIENIEVIDDYQIKFTLSEPFGPIMQHLSWNIIPKHIFEEQAKEDISELDAHPANRGRNVDVIGAGPYKWGEWVDGEYVRLERNDNYWMDEEYPFISEILFIDVQDVDAQMRALEQGDINYANVQASDREHIIAEKGPEGDNTLKFEEVDQLGYTAIWYNHREEAFGDDKINPFTDVKVRQAITHAFNREQIIEQILEGQGYLMHSHFPRSSWAYSEDHVTKLDYNPDKASELLDEAGWKEVDGSDYRHLDGDISNQKFEFTLLTHPENNTRVDMQVIAQEQLREVGVKADPELVEWQTFINNHVDVGDFHAVILGWDLGGDPDPHNIFHSDSADSGLNYVAYENEDVDRLIEKGRNVVDPEERAKYYAELQQIMSEDLPYTFLFATKQTIAVPIGMEGYKVGDTGLFYPEQWHIEEISAE</sequence>
<dbReference type="EMBL" id="CP158367">
    <property type="protein sequence ID" value="XBX75649.1"/>
    <property type="molecule type" value="Genomic_DNA"/>
</dbReference>
<proteinExistence type="inferred from homology"/>
<dbReference type="GO" id="GO:0015833">
    <property type="term" value="P:peptide transport"/>
    <property type="evidence" value="ECO:0007669"/>
    <property type="project" value="TreeGrafter"/>
</dbReference>
<dbReference type="PIRSF" id="PIRSF002741">
    <property type="entry name" value="MppA"/>
    <property type="match status" value="1"/>
</dbReference>
<dbReference type="Gene3D" id="3.90.76.10">
    <property type="entry name" value="Dipeptide-binding Protein, Domain 1"/>
    <property type="match status" value="1"/>
</dbReference>
<evidence type="ECO:0000256" key="3">
    <source>
        <dbReference type="ARBA" id="ARBA00022729"/>
    </source>
</evidence>
<dbReference type="PANTHER" id="PTHR30290:SF9">
    <property type="entry name" value="OLIGOPEPTIDE-BINDING PROTEIN APPA"/>
    <property type="match status" value="1"/>
</dbReference>
<reference evidence="6" key="2">
    <citation type="submission" date="2024-06" db="EMBL/GenBank/DDBJ databases">
        <authorList>
            <person name="Petrova K.O."/>
            <person name="Toshchakov S.V."/>
            <person name="Boltjanskaja Y.V."/>
            <person name="Kevbrin V."/>
        </authorList>
    </citation>
    <scope>NUCLEOTIDE SEQUENCE</scope>
    <source>
        <strain evidence="6">Z-910T</strain>
    </source>
</reference>
<dbReference type="GO" id="GO:0043190">
    <property type="term" value="C:ATP-binding cassette (ABC) transporter complex"/>
    <property type="evidence" value="ECO:0007669"/>
    <property type="project" value="InterPro"/>
</dbReference>
<reference evidence="6" key="1">
    <citation type="journal article" date="2013" name="Extremophiles">
        <title>Proteinivorax tanatarense gen. nov., sp. nov., an anaerobic, haloalkaliphilic, proteolytic bacterium isolated from a decaying algal bloom, and proposal of Proteinivoraceae fam. nov.</title>
        <authorList>
            <person name="Kevbrin V."/>
            <person name="Boltyanskaya Y."/>
            <person name="Zhilina T."/>
            <person name="Kolganova T."/>
            <person name="Lavrentjeva E."/>
            <person name="Kuznetsov B."/>
        </authorList>
    </citation>
    <scope>NUCLEOTIDE SEQUENCE</scope>
    <source>
        <strain evidence="6">Z-910T</strain>
    </source>
</reference>
<comment type="similarity">
    <text evidence="1">Belongs to the bacterial solute-binding protein 5 family.</text>
</comment>
<evidence type="ECO:0000313" key="6">
    <source>
        <dbReference type="EMBL" id="XBX75649.1"/>
    </source>
</evidence>
<gene>
    <name evidence="6" type="ORF">PRVXT_000790</name>
</gene>
<organism evidence="6">
    <name type="scientific">Proteinivorax tanatarense</name>
    <dbReference type="NCBI Taxonomy" id="1260629"/>
    <lineage>
        <taxon>Bacteria</taxon>
        <taxon>Bacillati</taxon>
        <taxon>Bacillota</taxon>
        <taxon>Clostridia</taxon>
        <taxon>Eubacteriales</taxon>
        <taxon>Proteinivoracaceae</taxon>
        <taxon>Proteinivorax</taxon>
    </lineage>
</organism>
<dbReference type="Gene3D" id="3.40.190.10">
    <property type="entry name" value="Periplasmic binding protein-like II"/>
    <property type="match status" value="1"/>
</dbReference>
<protein>
    <submittedName>
        <fullName evidence="6">Peptide-binding protein</fullName>
    </submittedName>
</protein>
<dbReference type="Pfam" id="PF00496">
    <property type="entry name" value="SBP_bac_5"/>
    <property type="match status" value="1"/>
</dbReference>
<accession>A0AAU7VND7</accession>
<dbReference type="GO" id="GO:0042597">
    <property type="term" value="C:periplasmic space"/>
    <property type="evidence" value="ECO:0007669"/>
    <property type="project" value="UniProtKB-ARBA"/>
</dbReference>
<feature type="domain" description="Solute-binding protein family 5" evidence="5">
    <location>
        <begin position="74"/>
        <end position="467"/>
    </location>
</feature>
<dbReference type="CDD" id="cd08514">
    <property type="entry name" value="PBP2_AppA_like"/>
    <property type="match status" value="1"/>
</dbReference>
<dbReference type="InterPro" id="IPR030678">
    <property type="entry name" value="Peptide/Ni-bd"/>
</dbReference>
<name>A0AAU7VND7_9FIRM</name>
<feature type="chain" id="PRO_5043347139" evidence="4">
    <location>
        <begin position="26"/>
        <end position="555"/>
    </location>
</feature>
<dbReference type="GO" id="GO:1904680">
    <property type="term" value="F:peptide transmembrane transporter activity"/>
    <property type="evidence" value="ECO:0007669"/>
    <property type="project" value="TreeGrafter"/>
</dbReference>
<keyword evidence="2" id="KW-0813">Transport</keyword>
<dbReference type="InterPro" id="IPR000914">
    <property type="entry name" value="SBP_5_dom"/>
</dbReference>
<dbReference type="PROSITE" id="PS51257">
    <property type="entry name" value="PROKAR_LIPOPROTEIN"/>
    <property type="match status" value="1"/>
</dbReference>
<dbReference type="RefSeq" id="WP_350344392.1">
    <property type="nucleotide sequence ID" value="NZ_CP158367.1"/>
</dbReference>
<dbReference type="PANTHER" id="PTHR30290">
    <property type="entry name" value="PERIPLASMIC BINDING COMPONENT OF ABC TRANSPORTER"/>
    <property type="match status" value="1"/>
</dbReference>
<evidence type="ECO:0000256" key="1">
    <source>
        <dbReference type="ARBA" id="ARBA00005695"/>
    </source>
</evidence>
<feature type="signal peptide" evidence="4">
    <location>
        <begin position="1"/>
        <end position="25"/>
    </location>
</feature>
<dbReference type="InterPro" id="IPR039424">
    <property type="entry name" value="SBP_5"/>
</dbReference>
<dbReference type="Gene3D" id="3.10.105.10">
    <property type="entry name" value="Dipeptide-binding Protein, Domain 3"/>
    <property type="match status" value="1"/>
</dbReference>
<keyword evidence="3 4" id="KW-0732">Signal</keyword>
<dbReference type="AlphaFoldDB" id="A0AAU7VND7"/>